<accession>A0ABQ5ENS5</accession>
<dbReference type="EMBL" id="BQNB010016512">
    <property type="protein sequence ID" value="GJT52611.1"/>
    <property type="molecule type" value="Genomic_DNA"/>
</dbReference>
<evidence type="ECO:0000313" key="2">
    <source>
        <dbReference type="EMBL" id="GJT52611.1"/>
    </source>
</evidence>
<organism evidence="2 3">
    <name type="scientific">Tanacetum coccineum</name>
    <dbReference type="NCBI Taxonomy" id="301880"/>
    <lineage>
        <taxon>Eukaryota</taxon>
        <taxon>Viridiplantae</taxon>
        <taxon>Streptophyta</taxon>
        <taxon>Embryophyta</taxon>
        <taxon>Tracheophyta</taxon>
        <taxon>Spermatophyta</taxon>
        <taxon>Magnoliopsida</taxon>
        <taxon>eudicotyledons</taxon>
        <taxon>Gunneridae</taxon>
        <taxon>Pentapetalae</taxon>
        <taxon>asterids</taxon>
        <taxon>campanulids</taxon>
        <taxon>Asterales</taxon>
        <taxon>Asteraceae</taxon>
        <taxon>Asteroideae</taxon>
        <taxon>Anthemideae</taxon>
        <taxon>Anthemidinae</taxon>
        <taxon>Tanacetum</taxon>
    </lineage>
</organism>
<protein>
    <submittedName>
        <fullName evidence="2">Uncharacterized protein</fullName>
    </submittedName>
</protein>
<name>A0ABQ5ENS5_9ASTR</name>
<feature type="transmembrane region" description="Helical" evidence="1">
    <location>
        <begin position="137"/>
        <end position="162"/>
    </location>
</feature>
<reference evidence="2" key="1">
    <citation type="journal article" date="2022" name="Int. J. Mol. Sci.">
        <title>Draft Genome of Tanacetum Coccineum: Genomic Comparison of Closely Related Tanacetum-Family Plants.</title>
        <authorList>
            <person name="Yamashiro T."/>
            <person name="Shiraishi A."/>
            <person name="Nakayama K."/>
            <person name="Satake H."/>
        </authorList>
    </citation>
    <scope>NUCLEOTIDE SEQUENCE</scope>
</reference>
<gene>
    <name evidence="2" type="ORF">Tco_0978768</name>
</gene>
<evidence type="ECO:0000313" key="3">
    <source>
        <dbReference type="Proteomes" id="UP001151760"/>
    </source>
</evidence>
<evidence type="ECO:0000256" key="1">
    <source>
        <dbReference type="SAM" id="Phobius"/>
    </source>
</evidence>
<proteinExistence type="predicted"/>
<keyword evidence="1" id="KW-0472">Membrane</keyword>
<keyword evidence="1" id="KW-1133">Transmembrane helix</keyword>
<reference evidence="2" key="2">
    <citation type="submission" date="2022-01" db="EMBL/GenBank/DDBJ databases">
        <authorList>
            <person name="Yamashiro T."/>
            <person name="Shiraishi A."/>
            <person name="Satake H."/>
            <person name="Nakayama K."/>
        </authorList>
    </citation>
    <scope>NUCLEOTIDE SEQUENCE</scope>
</reference>
<dbReference type="Proteomes" id="UP001151760">
    <property type="component" value="Unassembled WGS sequence"/>
</dbReference>
<keyword evidence="1" id="KW-0812">Transmembrane</keyword>
<sequence>MAGSGGSVSRIWKAGSGGSVYSNRTTLQPEPKPATLHTKVFTSKLWRVFNPKGLIKKGKDCLIEGVMFQRVSVKLAKFLVYLVSSHGWLGSSTQPTPREVDRWESWFKVYGDVEKVRALGANGVMSGSKVRVVWMEVGGGVVSAIVVSRVVLGFLLVILRVWEAFVR</sequence>
<comment type="caution">
    <text evidence="2">The sequence shown here is derived from an EMBL/GenBank/DDBJ whole genome shotgun (WGS) entry which is preliminary data.</text>
</comment>
<keyword evidence="3" id="KW-1185">Reference proteome</keyword>